<dbReference type="InterPro" id="IPR027368">
    <property type="entry name" value="MnmE_dom2"/>
</dbReference>
<dbReference type="NCBIfam" id="TIGR00231">
    <property type="entry name" value="small_GTP"/>
    <property type="match status" value="1"/>
</dbReference>
<dbReference type="InterPro" id="IPR027417">
    <property type="entry name" value="P-loop_NTPase"/>
</dbReference>
<dbReference type="SUPFAM" id="SSF48371">
    <property type="entry name" value="ARM repeat"/>
    <property type="match status" value="1"/>
</dbReference>
<dbReference type="SUPFAM" id="SSF103025">
    <property type="entry name" value="Folate-binding domain"/>
    <property type="match status" value="1"/>
</dbReference>
<dbReference type="Gene3D" id="3.40.50.300">
    <property type="entry name" value="P-loop containing nucleotide triphosphate hydrolases"/>
    <property type="match status" value="1"/>
</dbReference>
<sequence>MEGDLGNEAFSIDLTSFEKARLGLRESLVGPANVVTLLTIRGHLNTVNAGFLADRLSERVESGSPRVVVQWQAATGNARQRDVDPLLLEWLATLGPESDRGGPLLAQLPSVTLTPTQLHFVAIPSESQNALADSEGISIHVSRDDAVEAALRSVFEAMSVDQLPRYLDDPDPAIIRAALSAGWGLFRDADAPELMKLTTSRHREIQTGAFEAISCLATPEVGPFLENAVSQGETVGIRVAALRGLLKSSSPWAISLAEKLLSQPLNIPDEDVIAALAASPRRAWAEILVSYCHSEKPGVRGDALLRLAQIGYPDLLAIATSGLKDDNETVRSTAYRVLVDLPSVAAQEAAFAEALRRLQRGELDKTTVRVIQATRDVRAAKPLLRLLDDAGQSPRRILSLLGHVADAQSVRYLLSRLNTFETEDRINILQLAVEHRLDAVMGIAERWLGDDDVLLTNAAIVVLREDGSRQAVDLLAGALAKADEADAPKLCDALAEIATPRAADILKSYRDRTDEPMRSAVFSALREIQARSPGFSSVETGYHHMQAENWGEAVKHFSLAIAIDPHLPLAFSGRGNARLRLEQVVEAGEDFRQAIELDPYDGQAVTGLGIVTALSGQPEHAMQIVIDAAPRFPDDDVYAYNLACVAGRAIEALQNRPASADRDRLIEEYADRAIGELRRSIELGFDDFALLKNDPDLDTLRDHDEFPSRRGTEAAGDARGTLWQDCGLALATTCCAAVYRSVRMETHLPHQRETIAAIASAAGPGARGIVRVSGPDVPRLLEQIVDVESVGDDPFGRRPWMTRGKLLCRIDGHQHQLPVAISLWPTRRSYTGEPLAELHLPGSPPLLQAALNTVLEAGANFAQPGEFTLRAFLSGRIDLVQAEAVLGVIDADGTAELSQALEQLILLHLADLEAGLDFVDEDIEFVDRSALIARLSSAQELIAQLLAQSVDRMQTTGRRRVILAGLPNAGKSTLFNALTGSQVALVSGQVGTTRDYLTRPCEWEDVSLDLIDTAGWDRQVDPLSEEASRMRADQYRRADLIVWCRAADLSPQEQEIDRERFDECAREGGLVLTVQTKCDCFAGGPRDDEIAVSGITGAGLERLRREIVLALKNDGRPGELLGATAARCRHALTQASDAAGRAHELAELGGGDELIAVELREVLDALGEVVGAVYTDDILDRIFTRFCIGK</sequence>
<evidence type="ECO:0000313" key="5">
    <source>
        <dbReference type="EMBL" id="CAK8987412.1"/>
    </source>
</evidence>
<dbReference type="Gene3D" id="1.20.120.430">
    <property type="entry name" value="tRNA modification GTPase MnmE domain 2"/>
    <property type="match status" value="1"/>
</dbReference>
<dbReference type="SUPFAM" id="SSF48452">
    <property type="entry name" value="TPR-like"/>
    <property type="match status" value="1"/>
</dbReference>
<dbReference type="InterPro" id="IPR011989">
    <property type="entry name" value="ARM-like"/>
</dbReference>
<organism evidence="5 6">
    <name type="scientific">Durusdinium trenchii</name>
    <dbReference type="NCBI Taxonomy" id="1381693"/>
    <lineage>
        <taxon>Eukaryota</taxon>
        <taxon>Sar</taxon>
        <taxon>Alveolata</taxon>
        <taxon>Dinophyceae</taxon>
        <taxon>Suessiales</taxon>
        <taxon>Symbiodiniaceae</taxon>
        <taxon>Durusdinium</taxon>
    </lineage>
</organism>
<proteinExistence type="predicted"/>
<dbReference type="SUPFAM" id="SSF52540">
    <property type="entry name" value="P-loop containing nucleoside triphosphate hydrolases"/>
    <property type="match status" value="1"/>
</dbReference>
<dbReference type="PANTHER" id="PTHR42714:SF2">
    <property type="entry name" value="TRNA MODIFICATION GTPASE GTPBP3, MITOCHONDRIAL"/>
    <property type="match status" value="1"/>
</dbReference>
<evidence type="ECO:0000259" key="3">
    <source>
        <dbReference type="Pfam" id="PF10396"/>
    </source>
</evidence>
<dbReference type="Gene3D" id="1.25.40.10">
    <property type="entry name" value="Tetratricopeptide repeat domain"/>
    <property type="match status" value="1"/>
</dbReference>
<evidence type="ECO:0000259" key="2">
    <source>
        <dbReference type="Pfam" id="PF01926"/>
    </source>
</evidence>
<dbReference type="PROSITE" id="PS50005">
    <property type="entry name" value="TPR"/>
    <property type="match status" value="1"/>
</dbReference>
<dbReference type="SMART" id="SM00028">
    <property type="entry name" value="TPR"/>
    <property type="match status" value="2"/>
</dbReference>
<dbReference type="InterPro" id="IPR018948">
    <property type="entry name" value="GTP-bd_TrmE_N"/>
</dbReference>
<comment type="caution">
    <text evidence="5">The sequence shown here is derived from an EMBL/GenBank/DDBJ whole genome shotgun (WGS) entry which is preliminary data.</text>
</comment>
<feature type="domain" description="GTP-binding protein TrmE N-terminal" evidence="3">
    <location>
        <begin position="754"/>
        <end position="876"/>
    </location>
</feature>
<protein>
    <submittedName>
        <fullName evidence="5">tRNA modification GTPase MnmE</fullName>
    </submittedName>
</protein>
<dbReference type="Proteomes" id="UP001642464">
    <property type="component" value="Unassembled WGS sequence"/>
</dbReference>
<dbReference type="Pfam" id="PF12631">
    <property type="entry name" value="MnmE_helical"/>
    <property type="match status" value="1"/>
</dbReference>
<evidence type="ECO:0000313" key="6">
    <source>
        <dbReference type="Proteomes" id="UP001642464"/>
    </source>
</evidence>
<feature type="repeat" description="TPR" evidence="1">
    <location>
        <begin position="568"/>
        <end position="601"/>
    </location>
</feature>
<reference evidence="5 6" key="1">
    <citation type="submission" date="2024-02" db="EMBL/GenBank/DDBJ databases">
        <authorList>
            <person name="Chen Y."/>
            <person name="Shah S."/>
            <person name="Dougan E. K."/>
            <person name="Thang M."/>
            <person name="Chan C."/>
        </authorList>
    </citation>
    <scope>NUCLEOTIDE SEQUENCE [LARGE SCALE GENOMIC DNA]</scope>
</reference>
<keyword evidence="6" id="KW-1185">Reference proteome</keyword>
<dbReference type="InterPro" id="IPR027266">
    <property type="entry name" value="TrmE/GcvT-like"/>
</dbReference>
<gene>
    <name evidence="5" type="ORF">SCF082_LOCUS960</name>
</gene>
<dbReference type="Gene3D" id="3.30.1360.120">
    <property type="entry name" value="Probable tRNA modification gtpase trme, domain 1"/>
    <property type="match status" value="1"/>
</dbReference>
<evidence type="ECO:0000259" key="4">
    <source>
        <dbReference type="Pfam" id="PF12631"/>
    </source>
</evidence>
<dbReference type="Pfam" id="PF01926">
    <property type="entry name" value="MMR_HSR1"/>
    <property type="match status" value="1"/>
</dbReference>
<dbReference type="PANTHER" id="PTHR42714">
    <property type="entry name" value="TRNA MODIFICATION GTPASE GTPBP3"/>
    <property type="match status" value="1"/>
</dbReference>
<dbReference type="Pfam" id="PF10396">
    <property type="entry name" value="TrmE_N"/>
    <property type="match status" value="1"/>
</dbReference>
<dbReference type="InterPro" id="IPR016024">
    <property type="entry name" value="ARM-type_fold"/>
</dbReference>
<dbReference type="InterPro" id="IPR019734">
    <property type="entry name" value="TPR_rpt"/>
</dbReference>
<dbReference type="InterPro" id="IPR006073">
    <property type="entry name" value="GTP-bd"/>
</dbReference>
<dbReference type="InterPro" id="IPR005225">
    <property type="entry name" value="Small_GTP-bd"/>
</dbReference>
<dbReference type="InterPro" id="IPR025867">
    <property type="entry name" value="MnmE_helical"/>
</dbReference>
<dbReference type="Gene3D" id="1.25.10.10">
    <property type="entry name" value="Leucine-rich Repeat Variant"/>
    <property type="match status" value="3"/>
</dbReference>
<feature type="domain" description="G" evidence="2">
    <location>
        <begin position="960"/>
        <end position="1057"/>
    </location>
</feature>
<dbReference type="CDD" id="cd14858">
    <property type="entry name" value="TrmE_N"/>
    <property type="match status" value="1"/>
</dbReference>
<evidence type="ECO:0000256" key="1">
    <source>
        <dbReference type="PROSITE-ProRule" id="PRU00339"/>
    </source>
</evidence>
<dbReference type="EMBL" id="CAXAMM010000437">
    <property type="protein sequence ID" value="CAK8987412.1"/>
    <property type="molecule type" value="Genomic_DNA"/>
</dbReference>
<accession>A0ABP0HBJ5</accession>
<name>A0ABP0HBJ5_9DINO</name>
<dbReference type="InterPro" id="IPR011990">
    <property type="entry name" value="TPR-like_helical_dom_sf"/>
</dbReference>
<keyword evidence="1" id="KW-0802">TPR repeat</keyword>
<feature type="domain" description="MnmE helical" evidence="4">
    <location>
        <begin position="879"/>
        <end position="1187"/>
    </location>
</feature>